<sequence>MQLVDLEIMKIQMVSEEISHRSRSRAPRHSSAISSTLDKLKNVGIVLLH</sequence>
<protein>
    <submittedName>
        <fullName evidence="1">Uncharacterized protein</fullName>
    </submittedName>
</protein>
<organism evidence="1 2">
    <name type="scientific">Rosa chinensis</name>
    <name type="common">China rose</name>
    <dbReference type="NCBI Taxonomy" id="74649"/>
    <lineage>
        <taxon>Eukaryota</taxon>
        <taxon>Viridiplantae</taxon>
        <taxon>Streptophyta</taxon>
        <taxon>Embryophyta</taxon>
        <taxon>Tracheophyta</taxon>
        <taxon>Spermatophyta</taxon>
        <taxon>Magnoliopsida</taxon>
        <taxon>eudicotyledons</taxon>
        <taxon>Gunneridae</taxon>
        <taxon>Pentapetalae</taxon>
        <taxon>rosids</taxon>
        <taxon>fabids</taxon>
        <taxon>Rosales</taxon>
        <taxon>Rosaceae</taxon>
        <taxon>Rosoideae</taxon>
        <taxon>Rosoideae incertae sedis</taxon>
        <taxon>Rosa</taxon>
    </lineage>
</organism>
<dbReference type="Proteomes" id="UP000238479">
    <property type="component" value="Chromosome 6"/>
</dbReference>
<reference evidence="1 2" key="1">
    <citation type="journal article" date="2018" name="Nat. Genet.">
        <title>The Rosa genome provides new insights in the design of modern roses.</title>
        <authorList>
            <person name="Bendahmane M."/>
        </authorList>
    </citation>
    <scope>NUCLEOTIDE SEQUENCE [LARGE SCALE GENOMIC DNA]</scope>
    <source>
        <strain evidence="2">cv. Old Blush</strain>
    </source>
</reference>
<dbReference type="Gramene" id="PRQ22964">
    <property type="protein sequence ID" value="PRQ22964"/>
    <property type="gene ID" value="RchiOBHm_Chr6g0256021"/>
</dbReference>
<proteinExistence type="predicted"/>
<dbReference type="EMBL" id="PDCK01000044">
    <property type="protein sequence ID" value="PRQ22964.1"/>
    <property type="molecule type" value="Genomic_DNA"/>
</dbReference>
<gene>
    <name evidence="1" type="ORF">RchiOBHm_Chr6g0256021</name>
</gene>
<name>A0A2P6PM07_ROSCH</name>
<comment type="caution">
    <text evidence="1">The sequence shown here is derived from an EMBL/GenBank/DDBJ whole genome shotgun (WGS) entry which is preliminary data.</text>
</comment>
<evidence type="ECO:0000313" key="1">
    <source>
        <dbReference type="EMBL" id="PRQ22964.1"/>
    </source>
</evidence>
<keyword evidence="2" id="KW-1185">Reference proteome</keyword>
<evidence type="ECO:0000313" key="2">
    <source>
        <dbReference type="Proteomes" id="UP000238479"/>
    </source>
</evidence>
<dbReference type="AlphaFoldDB" id="A0A2P6PM07"/>
<accession>A0A2P6PM07</accession>